<gene>
    <name evidence="1" type="ORF">PSON_ATCC_30995.1.T2710005</name>
</gene>
<dbReference type="EMBL" id="CAJJDN010000271">
    <property type="protein sequence ID" value="CAD8130245.1"/>
    <property type="molecule type" value="Genomic_DNA"/>
</dbReference>
<accession>A0A8S1RT69</accession>
<sequence length="155" mass="18390">MNNLDQMFCIDTLCPNQRPYCHFCLPSHVQHLNKLTSQELLSDWINARVHNVQNIQNHFQECKISLDRLINVFLPYNNFNTQQFSEQGLLQIDQLIKGFCQMEDGEEKLFKQFKQWIVSEILKIKKNQTNQKSNDDLQIPLCDINKQILEQQQPL</sequence>
<proteinExistence type="predicted"/>
<reference evidence="1" key="1">
    <citation type="submission" date="2021-01" db="EMBL/GenBank/DDBJ databases">
        <authorList>
            <consortium name="Genoscope - CEA"/>
            <person name="William W."/>
        </authorList>
    </citation>
    <scope>NUCLEOTIDE SEQUENCE</scope>
</reference>
<keyword evidence="2" id="KW-1185">Reference proteome</keyword>
<dbReference type="AlphaFoldDB" id="A0A8S1RT69"/>
<dbReference type="Proteomes" id="UP000692954">
    <property type="component" value="Unassembled WGS sequence"/>
</dbReference>
<evidence type="ECO:0000313" key="1">
    <source>
        <dbReference type="EMBL" id="CAD8130245.1"/>
    </source>
</evidence>
<dbReference type="OrthoDB" id="319815at2759"/>
<name>A0A8S1RT69_9CILI</name>
<evidence type="ECO:0000313" key="2">
    <source>
        <dbReference type="Proteomes" id="UP000692954"/>
    </source>
</evidence>
<comment type="caution">
    <text evidence="1">The sequence shown here is derived from an EMBL/GenBank/DDBJ whole genome shotgun (WGS) entry which is preliminary data.</text>
</comment>
<organism evidence="1 2">
    <name type="scientific">Paramecium sonneborni</name>
    <dbReference type="NCBI Taxonomy" id="65129"/>
    <lineage>
        <taxon>Eukaryota</taxon>
        <taxon>Sar</taxon>
        <taxon>Alveolata</taxon>
        <taxon>Ciliophora</taxon>
        <taxon>Intramacronucleata</taxon>
        <taxon>Oligohymenophorea</taxon>
        <taxon>Peniculida</taxon>
        <taxon>Parameciidae</taxon>
        <taxon>Paramecium</taxon>
    </lineage>
</organism>
<protein>
    <submittedName>
        <fullName evidence="1">Uncharacterized protein</fullName>
    </submittedName>
</protein>